<evidence type="ECO:0000313" key="6">
    <source>
        <dbReference type="Proteomes" id="UP001558652"/>
    </source>
</evidence>
<evidence type="ECO:0000259" key="4">
    <source>
        <dbReference type="PROSITE" id="PS50279"/>
    </source>
</evidence>
<dbReference type="GO" id="GO:0004867">
    <property type="term" value="F:serine-type endopeptidase inhibitor activity"/>
    <property type="evidence" value="ECO:0007669"/>
    <property type="project" value="UniProtKB-KW"/>
</dbReference>
<accession>A0ABD0Y6B0</accession>
<dbReference type="SMART" id="SM00131">
    <property type="entry name" value="KU"/>
    <property type="match status" value="1"/>
</dbReference>
<dbReference type="Gene3D" id="4.10.410.10">
    <property type="entry name" value="Pancreatic trypsin inhibitor Kunitz domain"/>
    <property type="match status" value="1"/>
</dbReference>
<dbReference type="InterPro" id="IPR002223">
    <property type="entry name" value="Kunitz_BPTI"/>
</dbReference>
<evidence type="ECO:0000256" key="3">
    <source>
        <dbReference type="ARBA" id="ARBA00023157"/>
    </source>
</evidence>
<sequence length="180" mass="20056">DACYLPKIEGPCKGYYQAWYYNAERKQCGQFIYGGCLGNNNRFQTREECDELCVEPDHLGMTPSTLPYTLHTNLVDNNCCSFNSENGGKLFFLMNDSESIHSIKSRITTRWVDSYLVLLGGGGGGGRNRILVFSQNHPPGVDSIELILDSISLVTTVFPSPEKNPISLTLQHVKDKKVSV</sequence>
<feature type="non-terminal residue" evidence="5">
    <location>
        <position position="1"/>
    </location>
</feature>
<dbReference type="PROSITE" id="PS00280">
    <property type="entry name" value="BPTI_KUNITZ_1"/>
    <property type="match status" value="1"/>
</dbReference>
<dbReference type="EMBL" id="JBFDAA010000013">
    <property type="protein sequence ID" value="KAL1122941.1"/>
    <property type="molecule type" value="Genomic_DNA"/>
</dbReference>
<dbReference type="InterPro" id="IPR050098">
    <property type="entry name" value="TFPI/VKTCI-like"/>
</dbReference>
<dbReference type="AlphaFoldDB" id="A0ABD0Y6B0"/>
<evidence type="ECO:0000313" key="5">
    <source>
        <dbReference type="EMBL" id="KAL1122941.1"/>
    </source>
</evidence>
<keyword evidence="3" id="KW-1015">Disulfide bond</keyword>
<evidence type="ECO:0000256" key="1">
    <source>
        <dbReference type="ARBA" id="ARBA00022690"/>
    </source>
</evidence>
<organism evidence="5 6">
    <name type="scientific">Ranatra chinensis</name>
    <dbReference type="NCBI Taxonomy" id="642074"/>
    <lineage>
        <taxon>Eukaryota</taxon>
        <taxon>Metazoa</taxon>
        <taxon>Ecdysozoa</taxon>
        <taxon>Arthropoda</taxon>
        <taxon>Hexapoda</taxon>
        <taxon>Insecta</taxon>
        <taxon>Pterygota</taxon>
        <taxon>Neoptera</taxon>
        <taxon>Paraneoptera</taxon>
        <taxon>Hemiptera</taxon>
        <taxon>Heteroptera</taxon>
        <taxon>Panheteroptera</taxon>
        <taxon>Nepomorpha</taxon>
        <taxon>Nepidae</taxon>
        <taxon>Ranatrinae</taxon>
        <taxon>Ranatra</taxon>
    </lineage>
</organism>
<keyword evidence="1" id="KW-0646">Protease inhibitor</keyword>
<comment type="caution">
    <text evidence="5">The sequence shown here is derived from an EMBL/GenBank/DDBJ whole genome shotgun (WGS) entry which is preliminary data.</text>
</comment>
<dbReference type="Proteomes" id="UP001558652">
    <property type="component" value="Unassembled WGS sequence"/>
</dbReference>
<dbReference type="InterPro" id="IPR036880">
    <property type="entry name" value="Kunitz_BPTI_sf"/>
</dbReference>
<name>A0ABD0Y6B0_9HEMI</name>
<dbReference type="PROSITE" id="PS50279">
    <property type="entry name" value="BPTI_KUNITZ_2"/>
    <property type="match status" value="1"/>
</dbReference>
<dbReference type="SUPFAM" id="SSF57362">
    <property type="entry name" value="BPTI-like"/>
    <property type="match status" value="1"/>
</dbReference>
<reference evidence="5 6" key="1">
    <citation type="submission" date="2024-07" db="EMBL/GenBank/DDBJ databases">
        <title>Chromosome-level genome assembly of the water stick insect Ranatra chinensis (Heteroptera: Nepidae).</title>
        <authorList>
            <person name="Liu X."/>
        </authorList>
    </citation>
    <scope>NUCLEOTIDE SEQUENCE [LARGE SCALE GENOMIC DNA]</scope>
    <source>
        <strain evidence="5">Cailab_2021Rc</strain>
        <tissue evidence="5">Muscle</tissue>
    </source>
</reference>
<dbReference type="CDD" id="cd00109">
    <property type="entry name" value="Kunitz-type"/>
    <property type="match status" value="1"/>
</dbReference>
<protein>
    <recommendedName>
        <fullName evidence="4">BPTI/Kunitz inhibitor domain-containing protein</fullName>
    </recommendedName>
</protein>
<dbReference type="PRINTS" id="PR00759">
    <property type="entry name" value="BASICPTASE"/>
</dbReference>
<dbReference type="FunFam" id="4.10.410.10:FF:000020">
    <property type="entry name" value="Collagen, type VI, alpha 3"/>
    <property type="match status" value="1"/>
</dbReference>
<gene>
    <name evidence="5" type="ORF">AAG570_003266</name>
</gene>
<dbReference type="InterPro" id="IPR020901">
    <property type="entry name" value="Prtase_inh_Kunz-CS"/>
</dbReference>
<evidence type="ECO:0000256" key="2">
    <source>
        <dbReference type="ARBA" id="ARBA00022900"/>
    </source>
</evidence>
<dbReference type="Pfam" id="PF00014">
    <property type="entry name" value="Kunitz_BPTI"/>
    <property type="match status" value="1"/>
</dbReference>
<keyword evidence="2" id="KW-0722">Serine protease inhibitor</keyword>
<keyword evidence="6" id="KW-1185">Reference proteome</keyword>
<proteinExistence type="predicted"/>
<feature type="domain" description="BPTI/Kunitz inhibitor" evidence="4">
    <location>
        <begin position="3"/>
        <end position="53"/>
    </location>
</feature>
<dbReference type="PANTHER" id="PTHR10083">
    <property type="entry name" value="KUNITZ-TYPE PROTEASE INHIBITOR-RELATED"/>
    <property type="match status" value="1"/>
</dbReference>